<organism evidence="2 3">
    <name type="scientific">Nepenthes gracilis</name>
    <name type="common">Slender pitcher plant</name>
    <dbReference type="NCBI Taxonomy" id="150966"/>
    <lineage>
        <taxon>Eukaryota</taxon>
        <taxon>Viridiplantae</taxon>
        <taxon>Streptophyta</taxon>
        <taxon>Embryophyta</taxon>
        <taxon>Tracheophyta</taxon>
        <taxon>Spermatophyta</taxon>
        <taxon>Magnoliopsida</taxon>
        <taxon>eudicotyledons</taxon>
        <taxon>Gunneridae</taxon>
        <taxon>Pentapetalae</taxon>
        <taxon>Caryophyllales</taxon>
        <taxon>Nepenthaceae</taxon>
        <taxon>Nepenthes</taxon>
    </lineage>
</organism>
<name>A0AAD3P4I4_NEPGR</name>
<reference evidence="2" key="1">
    <citation type="submission" date="2023-05" db="EMBL/GenBank/DDBJ databases">
        <title>Nepenthes gracilis genome sequencing.</title>
        <authorList>
            <person name="Fukushima K."/>
        </authorList>
    </citation>
    <scope>NUCLEOTIDE SEQUENCE</scope>
    <source>
        <strain evidence="2">SING2019-196</strain>
    </source>
</reference>
<accession>A0AAD3P4I4</accession>
<dbReference type="EMBL" id="BSYO01000001">
    <property type="protein sequence ID" value="GMG99217.1"/>
    <property type="molecule type" value="Genomic_DNA"/>
</dbReference>
<proteinExistence type="predicted"/>
<keyword evidence="3" id="KW-1185">Reference proteome</keyword>
<feature type="region of interest" description="Disordered" evidence="1">
    <location>
        <begin position="1"/>
        <end position="81"/>
    </location>
</feature>
<comment type="caution">
    <text evidence="2">The sequence shown here is derived from an EMBL/GenBank/DDBJ whole genome shotgun (WGS) entry which is preliminary data.</text>
</comment>
<sequence>MHPKHLSTSKPTACPSRNRDQHSKLINAWATGLQHTPAESEASSRETAMCQQQQYNNRTSHHSEIPYVKQKGKSPSLFNPRSVPIAHAIAPHLHPAASEQSQQTSSSLNARIKFQAKGVTYVRYQSESNTGRTA</sequence>
<evidence type="ECO:0000313" key="3">
    <source>
        <dbReference type="Proteomes" id="UP001279734"/>
    </source>
</evidence>
<dbReference type="Proteomes" id="UP001279734">
    <property type="component" value="Unassembled WGS sequence"/>
</dbReference>
<evidence type="ECO:0000256" key="1">
    <source>
        <dbReference type="SAM" id="MobiDB-lite"/>
    </source>
</evidence>
<dbReference type="AlphaFoldDB" id="A0AAD3P4I4"/>
<gene>
    <name evidence="2" type="ORF">Nepgr_001057</name>
</gene>
<feature type="compositionally biased region" description="Polar residues" evidence="1">
    <location>
        <begin position="45"/>
        <end position="58"/>
    </location>
</feature>
<protein>
    <submittedName>
        <fullName evidence="2">Uncharacterized protein</fullName>
    </submittedName>
</protein>
<evidence type="ECO:0000313" key="2">
    <source>
        <dbReference type="EMBL" id="GMG99217.1"/>
    </source>
</evidence>